<evidence type="ECO:0000313" key="2">
    <source>
        <dbReference type="Proteomes" id="UP001165960"/>
    </source>
</evidence>
<dbReference type="EMBL" id="QTSX02006412">
    <property type="protein sequence ID" value="KAJ9055121.1"/>
    <property type="molecule type" value="Genomic_DNA"/>
</dbReference>
<comment type="caution">
    <text evidence="1">The sequence shown here is derived from an EMBL/GenBank/DDBJ whole genome shotgun (WGS) entry which is preliminary data.</text>
</comment>
<evidence type="ECO:0000313" key="1">
    <source>
        <dbReference type="EMBL" id="KAJ9055121.1"/>
    </source>
</evidence>
<proteinExistence type="predicted"/>
<reference evidence="1" key="1">
    <citation type="submission" date="2022-04" db="EMBL/GenBank/DDBJ databases">
        <title>Genome of the entomopathogenic fungus Entomophthora muscae.</title>
        <authorList>
            <person name="Elya C."/>
            <person name="Lovett B.R."/>
            <person name="Lee E."/>
            <person name="Macias A.M."/>
            <person name="Hajek A.E."/>
            <person name="De Bivort B.L."/>
            <person name="Kasson M.T."/>
            <person name="De Fine Licht H.H."/>
            <person name="Stajich J.E."/>
        </authorList>
    </citation>
    <scope>NUCLEOTIDE SEQUENCE</scope>
    <source>
        <strain evidence="1">Berkeley</strain>
    </source>
</reference>
<keyword evidence="2" id="KW-1185">Reference proteome</keyword>
<protein>
    <submittedName>
        <fullName evidence="1">Plasma membrane localization protein</fullName>
    </submittedName>
</protein>
<sequence length="718" mass="80077">MSACGMSCFPAKHATLVNNCYPTLAGQTSPRSNELSYLQFYAESRPEKLTKVGLYLEKRVEADVWKRRTDSIKVSMEIWKAVLTTSPAQVNLYADPLLKSISAVLSCEDNSVYPDAASTFCKFSALHAKLIETYCSFSLSENSNAGPRNRLRLCGIQALAAVGRSEILHNSDNESLIRLIIPAFIFNISSPIASSGEGPTHKRMSVTEGVEDEITPERINALASHGIADLARLSSVTHLRFLIDCIFRYIEEKSWWSKSQFITQLIQLVSSSAQPQFRYIPVAVVLKLLENQDNIQSFVKMQCLVTVLEALLNRRQSLVGISVLEILNTLVLQLFSLPGERDAKGEEVTSSAASLAAQNRLIQTIGKLGSQVYYSDQIMDVLGYLVNKLRIGSKDSASPLLTVAQSRILVLRAMTQVLVCHHQSIKEKPSGSKATISLNVFTSTLSLLLCNSPMVRLEFFFFLHELIHGLGYHERVSKSHESDFLASLHRALFDYASNTTNLPVDYLVLFHILSSLYPGLGEQALVRTIPLIFRLQALEADERDASLHHHLALSGVVVHFFKSLGQEIPCEDLTKLASEIQTKREVASQWLPGLEPCPVDKLRGFTELTFETLNAQRLVANSFNIVDVFVDPEAVSDILTSCPDLRFISDDTKRQLLEEYNPEASNYDFQESKFRIRPSRSVKSQQVKSDSAVISEPVRIVRIENLKDALCKPCSVSR</sequence>
<gene>
    <name evidence="1" type="primary">EFR3_1</name>
    <name evidence="1" type="ORF">DSO57_1007606</name>
</gene>
<name>A0ACC2RYK1_9FUNG</name>
<dbReference type="Proteomes" id="UP001165960">
    <property type="component" value="Unassembled WGS sequence"/>
</dbReference>
<organism evidence="1 2">
    <name type="scientific">Entomophthora muscae</name>
    <dbReference type="NCBI Taxonomy" id="34485"/>
    <lineage>
        <taxon>Eukaryota</taxon>
        <taxon>Fungi</taxon>
        <taxon>Fungi incertae sedis</taxon>
        <taxon>Zoopagomycota</taxon>
        <taxon>Entomophthoromycotina</taxon>
        <taxon>Entomophthoromycetes</taxon>
        <taxon>Entomophthorales</taxon>
        <taxon>Entomophthoraceae</taxon>
        <taxon>Entomophthora</taxon>
    </lineage>
</organism>
<accession>A0ACC2RYK1</accession>